<gene>
    <name evidence="6" type="ordered locus">AciX8_2288</name>
</gene>
<dbReference type="OrthoDB" id="97893at2"/>
<organism evidence="6 7">
    <name type="scientific">Granulicella mallensis (strain ATCC BAA-1857 / DSM 23137 / MP5ACTX8)</name>
    <dbReference type="NCBI Taxonomy" id="682795"/>
    <lineage>
        <taxon>Bacteria</taxon>
        <taxon>Pseudomonadati</taxon>
        <taxon>Acidobacteriota</taxon>
        <taxon>Terriglobia</taxon>
        <taxon>Terriglobales</taxon>
        <taxon>Acidobacteriaceae</taxon>
        <taxon>Granulicella</taxon>
    </lineage>
</organism>
<dbReference type="RefSeq" id="WP_014265484.1">
    <property type="nucleotide sequence ID" value="NC_016631.1"/>
</dbReference>
<feature type="region of interest" description="Disordered" evidence="4">
    <location>
        <begin position="237"/>
        <end position="259"/>
    </location>
</feature>
<keyword evidence="2" id="KW-0472">Membrane</keyword>
<sequence length="1274" mass="135985">MDFRIKRLVKITFFGLICTLLGVISPLLSRPMMAQSNTTSLTGTVMDATGAMLGEASVTLSNPATGLTKSIKTDDKGNYGFEQVEPGKYTVTVTVPGFSEQVEQVELLVATPLKANFKLTVGANEIVNVESTSLSAVNTTDATLGKAFNSAQVQNLPYLANNVNYLLSLQPGVLALDPGATTGGVNTDIRTGIVNGARQDQTNLTLDGVDNNDPNYGYAFVGVLRSTRESVEEFRVTTTNSGADAGRSSGGQVSVSTRSGTNKIHGSAYELYRDPAAAANNWFLKQTQLQSKQPNIAAKVLQHTYGGSLGAPIIKDKLFFFGAYEGFKQATDSIVTQIVPSIPNPVAGGTVNINGVNVGGLVTGNVLYPLASSGVQVLTPDSIAAMDQGCTLCSAPGTNAAALAYFKQFPAANSNSGGDGYNTGTYIFASPQPVHQITNVARLDYTINAHQSLFIRGTLQSDNQASALQFPGQPPNSVTYSNNKGLAAGHIWQVSDALTNNLRYGFIREGTATRGAGSHPYVTFGAFSSLTGTGTTTGATGDTIYLVTTNNIIDDAAYVKGRHTFQFGVNDRFISNSRYSSSTLYSSASVSYTVLASDAIAGSGANLDPTGTYGAVATSFYPSYNNDILANVGGITSATSYTNFIVQNNSLVAAPTGTVPTHIYKALEQEYYFQDQWKATSQLTLTAGLRYTHLGVPYEENGQQVAPNIDLGTTFLQNREAAAAAGTAYNTRISVVPGGQANGAPNLYKPQKLNFAPRVAFAYATPNNRTSVRGGFALAFDHFGEAVIDAYDSGGAFALSRNNGFAFPTTATTAEFTGFENVPAPAVSAATQPFPITPADTSITAFGSSFKRDINSNLKTPYAETFNLSVQHEVIHGMTVTASYVGRLGRHVLNNLDVAAPTNLYDAGSSLTYFQAATAFDKAIDAGASIGSIPNSGYFQDIFPNATYTQKVPTAAIPAGKYTGAKAYYASLTVDRKSGNDTNTLYNFDTTPGFNPKGIEQFFYPQYTSIYVESSIGTSNYNAFQLSVRHAFKYGNEYDINYTLSKSLDYGSSPERSNASSILNTFSPRENYAVSDFDARHNLTANYSLSLPFGKGQLFFNKPGAIMDRILSGWQLNGTVRYSSAFPWSASASGYGTNFDMTSYLVKIAPIASGGHRFVQNTATPYETAFKSDTQAQAAAAFRYAYPGEVGQRNSLLADGYLSFDDGLSKSFRTFRDQSFKISVEGFNIFNNVRFSTPTAAVANVKFGNYAPTATNTALLTSPRQMQFSGKYYF</sequence>
<evidence type="ECO:0000313" key="6">
    <source>
        <dbReference type="EMBL" id="AEU36606.1"/>
    </source>
</evidence>
<dbReference type="GO" id="GO:0030246">
    <property type="term" value="F:carbohydrate binding"/>
    <property type="evidence" value="ECO:0007669"/>
    <property type="project" value="InterPro"/>
</dbReference>
<dbReference type="InterPro" id="IPR036942">
    <property type="entry name" value="Beta-barrel_TonB_sf"/>
</dbReference>
<feature type="compositionally biased region" description="Polar residues" evidence="4">
    <location>
        <begin position="250"/>
        <end position="259"/>
    </location>
</feature>
<dbReference type="SUPFAM" id="SSF56935">
    <property type="entry name" value="Porins"/>
    <property type="match status" value="1"/>
</dbReference>
<protein>
    <recommendedName>
        <fullName evidence="5">TonB-dependent transporter Oar-like beta-barrel domain-containing protein</fullName>
    </recommendedName>
</protein>
<comment type="subcellular location">
    <subcellularLocation>
        <location evidence="1">Cell outer membrane</location>
    </subcellularLocation>
</comment>
<dbReference type="Gene3D" id="2.60.40.1120">
    <property type="entry name" value="Carboxypeptidase-like, regulatory domain"/>
    <property type="match status" value="1"/>
</dbReference>
<evidence type="ECO:0000259" key="5">
    <source>
        <dbReference type="Pfam" id="PF25183"/>
    </source>
</evidence>
<dbReference type="Proteomes" id="UP000007113">
    <property type="component" value="Chromosome"/>
</dbReference>
<dbReference type="Pfam" id="PF13620">
    <property type="entry name" value="CarboxypepD_reg"/>
    <property type="match status" value="1"/>
</dbReference>
<dbReference type="GO" id="GO:0009279">
    <property type="term" value="C:cell outer membrane"/>
    <property type="evidence" value="ECO:0007669"/>
    <property type="project" value="UniProtKB-SubCell"/>
</dbReference>
<dbReference type="eggNOG" id="COG1629">
    <property type="taxonomic scope" value="Bacteria"/>
</dbReference>
<dbReference type="AlphaFoldDB" id="G8NW94"/>
<feature type="domain" description="TonB-dependent transporter Oar-like beta-barrel" evidence="5">
    <location>
        <begin position="256"/>
        <end position="1267"/>
    </location>
</feature>
<keyword evidence="7" id="KW-1185">Reference proteome</keyword>
<dbReference type="KEGG" id="gma:AciX8_2288"/>
<dbReference type="InterPro" id="IPR057601">
    <property type="entry name" value="Oar-like_b-barrel"/>
</dbReference>
<dbReference type="EMBL" id="CP003130">
    <property type="protein sequence ID" value="AEU36606.1"/>
    <property type="molecule type" value="Genomic_DNA"/>
</dbReference>
<evidence type="ECO:0000256" key="1">
    <source>
        <dbReference type="ARBA" id="ARBA00004442"/>
    </source>
</evidence>
<dbReference type="SUPFAM" id="SSF49452">
    <property type="entry name" value="Starch-binding domain-like"/>
    <property type="match status" value="1"/>
</dbReference>
<dbReference type="Pfam" id="PF25183">
    <property type="entry name" value="OMP_b-brl_4"/>
    <property type="match status" value="1"/>
</dbReference>
<proteinExistence type="predicted"/>
<name>G8NW94_GRAMM</name>
<evidence type="ECO:0000256" key="2">
    <source>
        <dbReference type="ARBA" id="ARBA00023136"/>
    </source>
</evidence>
<evidence type="ECO:0000313" key="7">
    <source>
        <dbReference type="Proteomes" id="UP000007113"/>
    </source>
</evidence>
<dbReference type="HOGENOM" id="CLU_006298_0_0_0"/>
<dbReference type="Gene3D" id="2.40.170.20">
    <property type="entry name" value="TonB-dependent receptor, beta-barrel domain"/>
    <property type="match status" value="1"/>
</dbReference>
<accession>G8NW94</accession>
<evidence type="ECO:0000256" key="4">
    <source>
        <dbReference type="SAM" id="MobiDB-lite"/>
    </source>
</evidence>
<evidence type="ECO:0000256" key="3">
    <source>
        <dbReference type="ARBA" id="ARBA00023237"/>
    </source>
</evidence>
<reference evidence="6 7" key="1">
    <citation type="submission" date="2011-11" db="EMBL/GenBank/DDBJ databases">
        <title>Complete sequence of Granulicella mallensis MP5ACTX8.</title>
        <authorList>
            <consortium name="US DOE Joint Genome Institute"/>
            <person name="Lucas S."/>
            <person name="Copeland A."/>
            <person name="Lapidus A."/>
            <person name="Cheng J.-F."/>
            <person name="Goodwin L."/>
            <person name="Pitluck S."/>
            <person name="Peters L."/>
            <person name="Lu M."/>
            <person name="Detter J.C."/>
            <person name="Han C."/>
            <person name="Tapia R."/>
            <person name="Land M."/>
            <person name="Hauser L."/>
            <person name="Kyrpides N."/>
            <person name="Ivanova N."/>
            <person name="Mikhailova N."/>
            <person name="Pagani I."/>
            <person name="Rawat S."/>
            <person name="Mannisto M."/>
            <person name="Haggblom M."/>
            <person name="Woyke T."/>
        </authorList>
    </citation>
    <scope>NUCLEOTIDE SEQUENCE [LARGE SCALE GENOMIC DNA]</scope>
    <source>
        <strain evidence="7">ATCC BAA-1857 / DSM 23137 / MP5ACTX8</strain>
    </source>
</reference>
<dbReference type="STRING" id="682795.AciX8_2288"/>
<dbReference type="InterPro" id="IPR013784">
    <property type="entry name" value="Carb-bd-like_fold"/>
</dbReference>
<keyword evidence="3" id="KW-0998">Cell outer membrane</keyword>